<protein>
    <submittedName>
        <fullName evidence="2">OCAD1 protein</fullName>
    </submittedName>
</protein>
<name>A0A7K4XFH5_REGSA</name>
<dbReference type="OrthoDB" id="10003372at2759"/>
<comment type="caution">
    <text evidence="2">The sequence shown here is derived from an EMBL/GenBank/DDBJ whole genome shotgun (WGS) entry which is preliminary data.</text>
</comment>
<organism evidence="2 3">
    <name type="scientific">Regulus satrapa</name>
    <name type="common">Golden-crowned kinglet</name>
    <dbReference type="NCBI Taxonomy" id="13245"/>
    <lineage>
        <taxon>Eukaryota</taxon>
        <taxon>Metazoa</taxon>
        <taxon>Chordata</taxon>
        <taxon>Craniata</taxon>
        <taxon>Vertebrata</taxon>
        <taxon>Euteleostomi</taxon>
        <taxon>Archelosauria</taxon>
        <taxon>Archosauria</taxon>
        <taxon>Dinosauria</taxon>
        <taxon>Saurischia</taxon>
        <taxon>Theropoda</taxon>
        <taxon>Coelurosauria</taxon>
        <taxon>Aves</taxon>
        <taxon>Neognathae</taxon>
        <taxon>Neoaves</taxon>
        <taxon>Telluraves</taxon>
        <taxon>Australaves</taxon>
        <taxon>Passeriformes</taxon>
        <taxon>Regulidae</taxon>
        <taxon>Regulus</taxon>
    </lineage>
</organism>
<feature type="domain" description="OCIA" evidence="1">
    <location>
        <begin position="1"/>
        <end position="43"/>
    </location>
</feature>
<proteinExistence type="predicted"/>
<gene>
    <name evidence="2" type="primary">Ociad1_0</name>
    <name evidence="2" type="ORF">REGSAT_R05384</name>
</gene>
<keyword evidence="3" id="KW-1185">Reference proteome</keyword>
<evidence type="ECO:0000259" key="1">
    <source>
        <dbReference type="Pfam" id="PF07051"/>
    </source>
</evidence>
<dbReference type="InterPro" id="IPR009764">
    <property type="entry name" value="OCIA_dom"/>
</dbReference>
<dbReference type="GO" id="GO:0005743">
    <property type="term" value="C:mitochondrial inner membrane"/>
    <property type="evidence" value="ECO:0007669"/>
    <property type="project" value="TreeGrafter"/>
</dbReference>
<dbReference type="Proteomes" id="UP000529728">
    <property type="component" value="Unassembled WGS sequence"/>
</dbReference>
<dbReference type="PANTHER" id="PTHR13336:SF2">
    <property type="entry name" value="OCIA DOMAIN-CONTAINING PROTEIN 2"/>
    <property type="match status" value="1"/>
</dbReference>
<evidence type="ECO:0000313" key="2">
    <source>
        <dbReference type="EMBL" id="NWR44978.1"/>
    </source>
</evidence>
<feature type="non-terminal residue" evidence="2">
    <location>
        <position position="47"/>
    </location>
</feature>
<dbReference type="InterPro" id="IPR040187">
    <property type="entry name" value="OCAD1/2"/>
</dbReference>
<evidence type="ECO:0000313" key="3">
    <source>
        <dbReference type="Proteomes" id="UP000529728"/>
    </source>
</evidence>
<reference evidence="2 3" key="1">
    <citation type="submission" date="2019-09" db="EMBL/GenBank/DDBJ databases">
        <title>Bird 10,000 Genomes (B10K) Project - Family phase.</title>
        <authorList>
            <person name="Zhang G."/>
        </authorList>
    </citation>
    <scope>NUCLEOTIDE SEQUENCE [LARGE SCALE GENOMIC DNA]</scope>
    <source>
        <strain evidence="2">B10K-DU-001-18</strain>
        <tissue evidence="2">Muscle</tissue>
    </source>
</reference>
<accession>A0A7K4XFH5</accession>
<dbReference type="EMBL" id="VWZN01007211">
    <property type="protein sequence ID" value="NWR44978.1"/>
    <property type="molecule type" value="Genomic_DNA"/>
</dbReference>
<dbReference type="Pfam" id="PF07051">
    <property type="entry name" value="OCIA"/>
    <property type="match status" value="1"/>
</dbReference>
<dbReference type="PANTHER" id="PTHR13336">
    <property type="entry name" value="OVARIAN CARCINOMA IMMUNOREACTIVE ANTIGEN"/>
    <property type="match status" value="1"/>
</dbReference>
<feature type="non-terminal residue" evidence="2">
    <location>
        <position position="1"/>
    </location>
</feature>
<sequence length="47" mass="4954">GVFSASARFGPYPKIAIAGVLGYAIGKMSYVGECQKKFQEIGIVPFG</sequence>
<dbReference type="AlphaFoldDB" id="A0A7K4XFH5"/>